<evidence type="ECO:0000313" key="12">
    <source>
        <dbReference type="Proteomes" id="UP000182259"/>
    </source>
</evidence>
<feature type="signal peptide" evidence="8">
    <location>
        <begin position="1"/>
        <end position="18"/>
    </location>
</feature>
<evidence type="ECO:0000256" key="4">
    <source>
        <dbReference type="ARBA" id="ARBA00022729"/>
    </source>
</evidence>
<dbReference type="PROSITE" id="PS51257">
    <property type="entry name" value="PROKAR_LIPOPROTEIN"/>
    <property type="match status" value="1"/>
</dbReference>
<feature type="domain" description="Cell wall protein YJL171C/Tos1 N-terminal" evidence="10">
    <location>
        <begin position="35"/>
        <end position="96"/>
    </location>
</feature>
<evidence type="ECO:0000256" key="5">
    <source>
        <dbReference type="ARBA" id="ARBA00022801"/>
    </source>
</evidence>
<dbReference type="AlphaFoldDB" id="A0A1L0C3S5"/>
<comment type="catalytic activity">
    <reaction evidence="1">
        <text>Hydrolysis of (1-&gt;3)-beta-D-glucosidic linkages in (1-&gt;3)-beta-D-glucans.</text>
        <dbReference type="EC" id="3.2.1.39"/>
    </reaction>
</comment>
<reference evidence="12" key="1">
    <citation type="submission" date="2016-10" db="EMBL/GenBank/DDBJ databases">
        <authorList>
            <person name="Geijer C."/>
            <person name="Jareborg N."/>
            <person name="Dainat J."/>
        </authorList>
    </citation>
    <scope>NUCLEOTIDE SEQUENCE [LARGE SCALE GENOMIC DNA]</scope>
    <source>
        <strain evidence="12">PYCC 4715</strain>
    </source>
</reference>
<dbReference type="GO" id="GO:0009277">
    <property type="term" value="C:fungal-type cell wall"/>
    <property type="evidence" value="ECO:0007669"/>
    <property type="project" value="TreeGrafter"/>
</dbReference>
<evidence type="ECO:0000259" key="9">
    <source>
        <dbReference type="Pfam" id="PF10287"/>
    </source>
</evidence>
<accession>A0A1L0C3S5</accession>
<gene>
    <name evidence="11" type="ORF">SAMEA4029009_CIC11G00000004630</name>
</gene>
<dbReference type="InterPro" id="IPR018805">
    <property type="entry name" value="YJL171C/Tos1_C"/>
</dbReference>
<comment type="similarity">
    <text evidence="2">Belongs to the PGA52 family.</text>
</comment>
<evidence type="ECO:0000256" key="6">
    <source>
        <dbReference type="ARBA" id="ARBA00023295"/>
    </source>
</evidence>
<evidence type="ECO:0000256" key="3">
    <source>
        <dbReference type="ARBA" id="ARBA00012780"/>
    </source>
</evidence>
<keyword evidence="5" id="KW-0378">Hydrolase</keyword>
<evidence type="ECO:0000259" key="10">
    <source>
        <dbReference type="Pfam" id="PF10290"/>
    </source>
</evidence>
<name>A0A1L0C3S5_9ASCO</name>
<keyword evidence="6" id="KW-0326">Glycosidase</keyword>
<dbReference type="PANTHER" id="PTHR31737:SF2">
    <property type="entry name" value="PROTEIN TOS1"/>
    <property type="match status" value="1"/>
</dbReference>
<sequence>MRYSSLLALATAIASASASGCDYVGGNYYCNEVSKIIYENVGFSGSYLDVTNMDESSGTCSSNVKSFLGPLAPFDEELSLHFRGPLQLVQFGVYYPSSGSNAKRDAEEDCTTRHLHHKHVKRATALVTQTVFVDQFGNTVTSTATTTPTTAPILANSAPSAGSAPSGVSSGVYSAVASGSPSSSSLSSTSGGSSSSAAAGDWVRASYYTPGTAENVTFLNYYGGSGSGVWSSAFGNSLSYANSDNTGGSSSPQILSETTISSNTEFVVMSGLKCGADSETGDCGYYRDGTPAYHGWDGTSKLFVFEFLMPSSSASGFNGDMPAIWMLNAKIPRTLQYGDASCSCWNTGCGELDLFEILSTGSEKCITHLHDKQGGSGSGSSDYFTRPTSGTMKAAVIFTDSEIHIMTVDESFDSVLSSDTVQDWINTSGTTVTLG</sequence>
<evidence type="ECO:0000256" key="7">
    <source>
        <dbReference type="ARBA" id="ARBA00023316"/>
    </source>
</evidence>
<dbReference type="Pfam" id="PF10290">
    <property type="entry name" value="YJL171C_Tos1_N"/>
    <property type="match status" value="1"/>
</dbReference>
<dbReference type="EC" id="3.2.1.39" evidence="3"/>
<protein>
    <recommendedName>
        <fullName evidence="3">glucan endo-1,3-beta-D-glucosidase</fullName>
        <ecNumber evidence="3">3.2.1.39</ecNumber>
    </recommendedName>
</protein>
<organism evidence="11 12">
    <name type="scientific">Sungouiella intermedia</name>
    <dbReference type="NCBI Taxonomy" id="45354"/>
    <lineage>
        <taxon>Eukaryota</taxon>
        <taxon>Fungi</taxon>
        <taxon>Dikarya</taxon>
        <taxon>Ascomycota</taxon>
        <taxon>Saccharomycotina</taxon>
        <taxon>Pichiomycetes</taxon>
        <taxon>Metschnikowiaceae</taxon>
        <taxon>Sungouiella</taxon>
    </lineage>
</organism>
<proteinExistence type="inferred from homology"/>
<evidence type="ECO:0000256" key="1">
    <source>
        <dbReference type="ARBA" id="ARBA00000382"/>
    </source>
</evidence>
<feature type="chain" id="PRO_5013109058" description="glucan endo-1,3-beta-D-glucosidase" evidence="8">
    <location>
        <begin position="19"/>
        <end position="435"/>
    </location>
</feature>
<dbReference type="Proteomes" id="UP000182259">
    <property type="component" value="Chromosome VI"/>
</dbReference>
<feature type="domain" description="Cell wall protein YJL171C/Tos1 C-terminal" evidence="9">
    <location>
        <begin position="200"/>
        <end position="424"/>
    </location>
</feature>
<dbReference type="GO" id="GO:0071555">
    <property type="term" value="P:cell wall organization"/>
    <property type="evidence" value="ECO:0007669"/>
    <property type="project" value="UniProtKB-KW"/>
</dbReference>
<dbReference type="InterPro" id="IPR018807">
    <property type="entry name" value="YJL171C/Tos1_N"/>
</dbReference>
<evidence type="ECO:0000256" key="2">
    <source>
        <dbReference type="ARBA" id="ARBA00006055"/>
    </source>
</evidence>
<dbReference type="EMBL" id="LT635769">
    <property type="protein sequence ID" value="SGZ58249.1"/>
    <property type="molecule type" value="Genomic_DNA"/>
</dbReference>
<evidence type="ECO:0000256" key="8">
    <source>
        <dbReference type="SAM" id="SignalP"/>
    </source>
</evidence>
<dbReference type="Pfam" id="PF10287">
    <property type="entry name" value="YJL171C_Tos1_C"/>
    <property type="match status" value="1"/>
</dbReference>
<evidence type="ECO:0000313" key="11">
    <source>
        <dbReference type="EMBL" id="SGZ58249.1"/>
    </source>
</evidence>
<keyword evidence="4 8" id="KW-0732">Signal</keyword>
<keyword evidence="7" id="KW-0961">Cell wall biogenesis/degradation</keyword>
<dbReference type="GO" id="GO:0042973">
    <property type="term" value="F:glucan endo-1,3-beta-D-glucosidase activity"/>
    <property type="evidence" value="ECO:0007669"/>
    <property type="project" value="UniProtKB-EC"/>
</dbReference>
<dbReference type="PANTHER" id="PTHR31737">
    <property type="entry name" value="PROTEIN TOS1"/>
    <property type="match status" value="1"/>
</dbReference>